<keyword evidence="3" id="KW-0808">Transferase</keyword>
<keyword evidence="4 9" id="KW-0547">Nucleotide-binding</keyword>
<keyword evidence="5" id="KW-0418">Kinase</keyword>
<evidence type="ECO:0000256" key="9">
    <source>
        <dbReference type="PROSITE-ProRule" id="PRU10141"/>
    </source>
</evidence>
<dbReference type="PANTHER" id="PTHR24353">
    <property type="entry name" value="CYCLIC NUCLEOTIDE-DEPENDENT PROTEIN KINASE"/>
    <property type="match status" value="1"/>
</dbReference>
<dbReference type="PROSITE" id="PS51285">
    <property type="entry name" value="AGC_KINASE_CTER"/>
    <property type="match status" value="1"/>
</dbReference>
<evidence type="ECO:0000256" key="4">
    <source>
        <dbReference type="ARBA" id="ARBA00022741"/>
    </source>
</evidence>
<proteinExistence type="inferred from homology"/>
<feature type="binding site" evidence="9">
    <location>
        <position position="95"/>
    </location>
    <ligand>
        <name>ATP</name>
        <dbReference type="ChEBI" id="CHEBI:30616"/>
    </ligand>
</feature>
<dbReference type="EC" id="2.7.11.11" evidence="1"/>
<evidence type="ECO:0000256" key="8">
    <source>
        <dbReference type="ARBA" id="ARBA00047454"/>
    </source>
</evidence>
<dbReference type="PANTHER" id="PTHR24353:SF153">
    <property type="entry name" value="CAMP-DEPENDENT PROTEIN KINASE CATALYTIC SUBUNIT 1"/>
    <property type="match status" value="1"/>
</dbReference>
<dbReference type="OrthoDB" id="63267at2759"/>
<dbReference type="Proteomes" id="UP000007819">
    <property type="component" value="Chromosome X"/>
</dbReference>
<evidence type="ECO:0000256" key="7">
    <source>
        <dbReference type="ARBA" id="ARBA00047292"/>
    </source>
</evidence>
<organism evidence="13 14">
    <name type="scientific">Acyrthosiphon pisum</name>
    <name type="common">Pea aphid</name>
    <dbReference type="NCBI Taxonomy" id="7029"/>
    <lineage>
        <taxon>Eukaryota</taxon>
        <taxon>Metazoa</taxon>
        <taxon>Ecdysozoa</taxon>
        <taxon>Arthropoda</taxon>
        <taxon>Hexapoda</taxon>
        <taxon>Insecta</taxon>
        <taxon>Pterygota</taxon>
        <taxon>Neoptera</taxon>
        <taxon>Paraneoptera</taxon>
        <taxon>Hemiptera</taxon>
        <taxon>Sternorrhyncha</taxon>
        <taxon>Aphidomorpha</taxon>
        <taxon>Aphidoidea</taxon>
        <taxon>Aphididae</taxon>
        <taxon>Macrosiphini</taxon>
        <taxon>Acyrthosiphon</taxon>
    </lineage>
</organism>
<dbReference type="InterPro" id="IPR008271">
    <property type="entry name" value="Ser/Thr_kinase_AS"/>
</dbReference>
<dbReference type="SUPFAM" id="SSF56112">
    <property type="entry name" value="Protein kinase-like (PK-like)"/>
    <property type="match status" value="1"/>
</dbReference>
<dbReference type="Gene3D" id="3.30.200.20">
    <property type="entry name" value="Phosphorylase Kinase, domain 1"/>
    <property type="match status" value="1"/>
</dbReference>
<comment type="catalytic activity">
    <reaction evidence="7">
        <text>L-threonyl-[protein] + ATP = O-phospho-L-threonyl-[protein] + ADP + H(+)</text>
        <dbReference type="Rhea" id="RHEA:46608"/>
        <dbReference type="Rhea" id="RHEA-COMP:11060"/>
        <dbReference type="Rhea" id="RHEA-COMP:11605"/>
        <dbReference type="ChEBI" id="CHEBI:15378"/>
        <dbReference type="ChEBI" id="CHEBI:30013"/>
        <dbReference type="ChEBI" id="CHEBI:30616"/>
        <dbReference type="ChEBI" id="CHEBI:61977"/>
        <dbReference type="ChEBI" id="CHEBI:456216"/>
        <dbReference type="EC" id="2.7.11.11"/>
    </reaction>
</comment>
<dbReference type="RefSeq" id="XP_029341321.1">
    <property type="nucleotide sequence ID" value="XM_029485461.1"/>
</dbReference>
<keyword evidence="6 9" id="KW-0067">ATP-binding</keyword>
<evidence type="ECO:0000256" key="6">
    <source>
        <dbReference type="ARBA" id="ARBA00022840"/>
    </source>
</evidence>
<dbReference type="InterPro" id="IPR011009">
    <property type="entry name" value="Kinase-like_dom_sf"/>
</dbReference>
<comment type="similarity">
    <text evidence="10">Belongs to the protein kinase superfamily.</text>
</comment>
<dbReference type="InterPro" id="IPR000961">
    <property type="entry name" value="AGC-kinase_C"/>
</dbReference>
<evidence type="ECO:0000256" key="5">
    <source>
        <dbReference type="ARBA" id="ARBA00022777"/>
    </source>
</evidence>
<dbReference type="InterPro" id="IPR000719">
    <property type="entry name" value="Prot_kinase_dom"/>
</dbReference>
<dbReference type="GO" id="GO:0005952">
    <property type="term" value="C:cAMP-dependent protein kinase complex"/>
    <property type="evidence" value="ECO:0007669"/>
    <property type="project" value="TreeGrafter"/>
</dbReference>
<feature type="domain" description="AGC-kinase C-terminal" evidence="12">
    <location>
        <begin position="322"/>
        <end position="374"/>
    </location>
</feature>
<name>A0A8R2NLI5_ACYPI</name>
<dbReference type="PROSITE" id="PS00107">
    <property type="entry name" value="PROTEIN_KINASE_ATP"/>
    <property type="match status" value="1"/>
</dbReference>
<dbReference type="GO" id="GO:0005829">
    <property type="term" value="C:cytosol"/>
    <property type="evidence" value="ECO:0007669"/>
    <property type="project" value="TreeGrafter"/>
</dbReference>
<evidence type="ECO:0000259" key="12">
    <source>
        <dbReference type="PROSITE" id="PS51285"/>
    </source>
</evidence>
<dbReference type="PROSITE" id="PS00108">
    <property type="entry name" value="PROTEIN_KINASE_ST"/>
    <property type="match status" value="1"/>
</dbReference>
<dbReference type="FunFam" id="1.10.510.10:FF:000005">
    <property type="entry name" value="cAMP-dependent protein kinase catalytic subunit alpha"/>
    <property type="match status" value="1"/>
</dbReference>
<dbReference type="Gene3D" id="1.10.510.10">
    <property type="entry name" value="Transferase(Phosphotransferase) domain 1"/>
    <property type="match status" value="1"/>
</dbReference>
<dbReference type="GO" id="GO:0005634">
    <property type="term" value="C:nucleus"/>
    <property type="evidence" value="ECO:0007669"/>
    <property type="project" value="TreeGrafter"/>
</dbReference>
<feature type="domain" description="Protein kinase" evidence="11">
    <location>
        <begin position="65"/>
        <end position="321"/>
    </location>
</feature>
<evidence type="ECO:0000256" key="3">
    <source>
        <dbReference type="ARBA" id="ARBA00022679"/>
    </source>
</evidence>
<dbReference type="AlphaFoldDB" id="A0A8R2NLI5"/>
<keyword evidence="2 10" id="KW-0723">Serine/threonine-protein kinase</keyword>
<dbReference type="SMART" id="SM00220">
    <property type="entry name" value="S_TKc"/>
    <property type="match status" value="1"/>
</dbReference>
<evidence type="ECO:0000256" key="1">
    <source>
        <dbReference type="ARBA" id="ARBA00012444"/>
    </source>
</evidence>
<dbReference type="PROSITE" id="PS50011">
    <property type="entry name" value="PROTEIN_KINASE_DOM"/>
    <property type="match status" value="1"/>
</dbReference>
<evidence type="ECO:0000259" key="11">
    <source>
        <dbReference type="PROSITE" id="PS50011"/>
    </source>
</evidence>
<accession>A0A8R2NLI5</accession>
<keyword evidence="14" id="KW-1185">Reference proteome</keyword>
<evidence type="ECO:0000256" key="10">
    <source>
        <dbReference type="RuleBase" id="RU000304"/>
    </source>
</evidence>
<dbReference type="KEGG" id="api:100163418"/>
<dbReference type="GO" id="GO:0005524">
    <property type="term" value="F:ATP binding"/>
    <property type="evidence" value="ECO:0007669"/>
    <property type="project" value="UniProtKB-UniRule"/>
</dbReference>
<evidence type="ECO:0000313" key="14">
    <source>
        <dbReference type="Proteomes" id="UP000007819"/>
    </source>
</evidence>
<dbReference type="OMA" id="QIKETPG"/>
<reference evidence="14" key="1">
    <citation type="submission" date="2010-06" db="EMBL/GenBank/DDBJ databases">
        <authorList>
            <person name="Jiang H."/>
            <person name="Abraham K."/>
            <person name="Ali S."/>
            <person name="Alsbrooks S.L."/>
            <person name="Anim B.N."/>
            <person name="Anosike U.S."/>
            <person name="Attaway T."/>
            <person name="Bandaranaike D.P."/>
            <person name="Battles P.K."/>
            <person name="Bell S.N."/>
            <person name="Bell A.V."/>
            <person name="Beltran B."/>
            <person name="Bickham C."/>
            <person name="Bustamante Y."/>
            <person name="Caleb T."/>
            <person name="Canada A."/>
            <person name="Cardenas V."/>
            <person name="Carter K."/>
            <person name="Chacko J."/>
            <person name="Chandrabose M.N."/>
            <person name="Chavez D."/>
            <person name="Chavez A."/>
            <person name="Chen L."/>
            <person name="Chu H.-S."/>
            <person name="Claassen K.J."/>
            <person name="Cockrell R."/>
            <person name="Collins M."/>
            <person name="Cooper J.A."/>
            <person name="Cree A."/>
            <person name="Curry S.M."/>
            <person name="Da Y."/>
            <person name="Dao M.D."/>
            <person name="Das B."/>
            <person name="Davila M.-L."/>
            <person name="Davy-Carroll L."/>
            <person name="Denson S."/>
            <person name="Dinh H."/>
            <person name="Ebong V.E."/>
            <person name="Edwards J.R."/>
            <person name="Egan A."/>
            <person name="El-Daye J."/>
            <person name="Escobedo L."/>
            <person name="Fernandez S."/>
            <person name="Fernando P.R."/>
            <person name="Flagg N."/>
            <person name="Forbes L.D."/>
            <person name="Fowler R.G."/>
            <person name="Fu Q."/>
            <person name="Gabisi R.A."/>
            <person name="Ganer J."/>
            <person name="Garbino Pronczuk A."/>
            <person name="Garcia R.M."/>
            <person name="Garner T."/>
            <person name="Garrett T.E."/>
            <person name="Gonzalez D.A."/>
            <person name="Hamid H."/>
            <person name="Hawkins E.S."/>
            <person name="Hirani K."/>
            <person name="Hogues M.E."/>
            <person name="Hollins B."/>
            <person name="Hsiao C.-H."/>
            <person name="Jabil R."/>
            <person name="James M.L."/>
            <person name="Jhangiani S.N."/>
            <person name="Johnson B."/>
            <person name="Johnson Q."/>
            <person name="Joshi V."/>
            <person name="Kalu J.B."/>
            <person name="Kam C."/>
            <person name="Kashfia A."/>
            <person name="Keebler J."/>
            <person name="Kisamo H."/>
            <person name="Kovar C.L."/>
            <person name="Lago L.A."/>
            <person name="Lai C.-Y."/>
            <person name="Laidlaw J."/>
            <person name="Lara F."/>
            <person name="Le T.-K."/>
            <person name="Lee S.L."/>
            <person name="Legall F.H."/>
            <person name="Lemon S.J."/>
            <person name="Lewis L.R."/>
            <person name="Li B."/>
            <person name="Liu Y."/>
            <person name="Liu Y.-S."/>
            <person name="Lopez J."/>
            <person name="Lozado R.J."/>
            <person name="Lu J."/>
            <person name="Madu R.C."/>
            <person name="Maheshwari M."/>
            <person name="Maheshwari R."/>
            <person name="Malloy K."/>
            <person name="Martinez E."/>
            <person name="Mathew T."/>
            <person name="Mercado I.C."/>
            <person name="Mercado C."/>
            <person name="Meyer B."/>
            <person name="Montgomery K."/>
            <person name="Morgan M.B."/>
            <person name="Munidasa M."/>
            <person name="Nazareth L.V."/>
            <person name="Nelson J."/>
            <person name="Ng B.M."/>
            <person name="Nguyen N.B."/>
            <person name="Nguyen P.Q."/>
            <person name="Nguyen T."/>
            <person name="Obregon M."/>
            <person name="Okwuonu G.O."/>
            <person name="Onwere C.G."/>
            <person name="Orozco G."/>
            <person name="Parra A."/>
            <person name="Patel S."/>
            <person name="Patil S."/>
            <person name="Perez A."/>
            <person name="Perez Y."/>
            <person name="Pham C."/>
            <person name="Primus E.L."/>
            <person name="Pu L.-L."/>
            <person name="Puazo M."/>
            <person name="Qin X."/>
            <person name="Quiroz J.B."/>
            <person name="Reese J."/>
            <person name="Richards S."/>
            <person name="Rives C.M."/>
            <person name="Robberts R."/>
            <person name="Ruiz S.J."/>
            <person name="Ruiz M.J."/>
            <person name="Santibanez J."/>
            <person name="Schneider B.W."/>
            <person name="Sisson I."/>
            <person name="Smith M."/>
            <person name="Sodergren E."/>
            <person name="Song X.-Z."/>
            <person name="Song B.B."/>
            <person name="Summersgill H."/>
            <person name="Thelus R."/>
            <person name="Thornton R.D."/>
            <person name="Trejos Z.Y."/>
            <person name="Usmani K."/>
            <person name="Vattathil S."/>
            <person name="Villasana D."/>
            <person name="Walker D.L."/>
            <person name="Wang S."/>
            <person name="Wang K."/>
            <person name="White C.S."/>
            <person name="Williams A.C."/>
            <person name="Williamson J."/>
            <person name="Wilson K."/>
            <person name="Woghiren I.O."/>
            <person name="Woodworth J.R."/>
            <person name="Worley K.C."/>
            <person name="Wright R.A."/>
            <person name="Wu W."/>
            <person name="Young L."/>
            <person name="Zhang L."/>
            <person name="Zhang J."/>
            <person name="Zhu Y."/>
            <person name="Muzny D.M."/>
            <person name="Weinstock G."/>
            <person name="Gibbs R.A."/>
        </authorList>
    </citation>
    <scope>NUCLEOTIDE SEQUENCE [LARGE SCALE GENOMIC DNA]</scope>
    <source>
        <strain evidence="14">LSR1</strain>
    </source>
</reference>
<dbReference type="InterPro" id="IPR017441">
    <property type="entry name" value="Protein_kinase_ATP_BS"/>
</dbReference>
<dbReference type="EnsemblMetazoa" id="XM_029485461.1">
    <property type="protein sequence ID" value="XP_029341321.1"/>
    <property type="gene ID" value="LOC100163418"/>
</dbReference>
<dbReference type="GO" id="GO:0007476">
    <property type="term" value="P:imaginal disc-derived wing morphogenesis"/>
    <property type="evidence" value="ECO:0007669"/>
    <property type="project" value="UniProtKB-ARBA"/>
</dbReference>
<protein>
    <recommendedName>
        <fullName evidence="1">cAMP-dependent protein kinase</fullName>
        <ecNumber evidence="1">2.7.11.11</ecNumber>
    </recommendedName>
</protein>
<evidence type="ECO:0000313" key="13">
    <source>
        <dbReference type="EnsemblMetazoa" id="XP_029341321.1"/>
    </source>
</evidence>
<evidence type="ECO:0000256" key="2">
    <source>
        <dbReference type="ARBA" id="ARBA00022527"/>
    </source>
</evidence>
<comment type="catalytic activity">
    <reaction evidence="8">
        <text>L-seryl-[protein] + ATP = O-phospho-L-seryl-[protein] + ADP + H(+)</text>
        <dbReference type="Rhea" id="RHEA:17989"/>
        <dbReference type="Rhea" id="RHEA-COMP:9863"/>
        <dbReference type="Rhea" id="RHEA-COMP:11604"/>
        <dbReference type="ChEBI" id="CHEBI:15378"/>
        <dbReference type="ChEBI" id="CHEBI:29999"/>
        <dbReference type="ChEBI" id="CHEBI:30616"/>
        <dbReference type="ChEBI" id="CHEBI:83421"/>
        <dbReference type="ChEBI" id="CHEBI:456216"/>
        <dbReference type="EC" id="2.7.11.11"/>
    </reaction>
</comment>
<dbReference type="Pfam" id="PF00069">
    <property type="entry name" value="Pkinase"/>
    <property type="match status" value="1"/>
</dbReference>
<reference evidence="13" key="2">
    <citation type="submission" date="2022-06" db="UniProtKB">
        <authorList>
            <consortium name="EnsemblMetazoa"/>
        </authorList>
    </citation>
    <scope>IDENTIFICATION</scope>
</reference>
<dbReference type="GeneID" id="100163418"/>
<dbReference type="GO" id="GO:0004691">
    <property type="term" value="F:cAMP-dependent protein kinase activity"/>
    <property type="evidence" value="ECO:0007669"/>
    <property type="project" value="UniProtKB-EC"/>
</dbReference>
<sequence length="374" mass="43228">MYGGESTPEAEPQTIISVENEIITHDNNCTLEDINKVNEYLECSKIKFENRLRQQQIKESSIDDFIIHKTIGMGAFGRVLLVNYKLKPEKFLAMKIMKKEQILKRNFLQHVFNEKQLSSNLRHPFIIHMEYYAKDICNLYFIMPFIVGGDLFGLMSERGVLDELHAMFYAGQMILALEYLHSLDIIYRDLKPENVLIAADGFIKLTDLGLSKRITSNRTTTLCGTPYYLAPEIIAIKPYGKPVDWWALGIIIFEMVSGSVPFIADTEKKLFYKILSGSYRMPINFSPNLSHFVKNLLQVDLSKRYGNLQNGISDIKSHRWFNKIDWIILYNKNMVPQYIPTFNSPSDTHNFESFVEEDTSIICNGVDQTHFANF</sequence>